<accession>A0A9E7AEY9</accession>
<dbReference type="SUPFAM" id="SSF50621">
    <property type="entry name" value="Alanine racemase C-terminal domain-like"/>
    <property type="match status" value="1"/>
</dbReference>
<protein>
    <recommendedName>
        <fullName evidence="4">Alanine racemase</fullName>
        <ecNumber evidence="4">5.1.1.1</ecNumber>
    </recommendedName>
</protein>
<evidence type="ECO:0000256" key="6">
    <source>
        <dbReference type="PIRSR" id="PIRSR600821-52"/>
    </source>
</evidence>
<dbReference type="Proteomes" id="UP000830236">
    <property type="component" value="Chromosome"/>
</dbReference>
<dbReference type="GO" id="GO:0009252">
    <property type="term" value="P:peptidoglycan biosynthetic process"/>
    <property type="evidence" value="ECO:0007669"/>
    <property type="project" value="TreeGrafter"/>
</dbReference>
<evidence type="ECO:0000313" key="8">
    <source>
        <dbReference type="EMBL" id="UQF79416.1"/>
    </source>
</evidence>
<evidence type="ECO:0000256" key="4">
    <source>
        <dbReference type="HAMAP-Rule" id="MF_01201"/>
    </source>
</evidence>
<comment type="cofactor">
    <cofactor evidence="1 4 5">
        <name>pyridoxal 5'-phosphate</name>
        <dbReference type="ChEBI" id="CHEBI:597326"/>
    </cofactor>
</comment>
<dbReference type="GO" id="GO:0030170">
    <property type="term" value="F:pyridoxal phosphate binding"/>
    <property type="evidence" value="ECO:0007669"/>
    <property type="project" value="UniProtKB-UniRule"/>
</dbReference>
<dbReference type="GO" id="GO:0005829">
    <property type="term" value="C:cytosol"/>
    <property type="evidence" value="ECO:0007669"/>
    <property type="project" value="TreeGrafter"/>
</dbReference>
<dbReference type="SMART" id="SM01005">
    <property type="entry name" value="Ala_racemase_C"/>
    <property type="match status" value="1"/>
</dbReference>
<dbReference type="EMBL" id="CP097095">
    <property type="protein sequence ID" value="UQF79416.1"/>
    <property type="molecule type" value="Genomic_DNA"/>
</dbReference>
<feature type="active site" description="Proton acceptor; specific for L-alanine" evidence="4">
    <location>
        <position position="311"/>
    </location>
</feature>
<reference evidence="8" key="1">
    <citation type="submission" date="2022-05" db="EMBL/GenBank/DDBJ databases">
        <title>Using nanopore sequencing to obtain complete genomes from saliva samples.</title>
        <authorList>
            <person name="Baker J.L."/>
        </authorList>
    </citation>
    <scope>NUCLEOTIDE SEQUENCE</scope>
    <source>
        <strain evidence="8">JCVI-JB-Ag32</strain>
    </source>
</reference>
<feature type="modified residue" description="N6-(pyridoxal phosphate)lysine" evidence="4 5">
    <location>
        <position position="47"/>
    </location>
</feature>
<comment type="pathway">
    <text evidence="4">Amino-acid biosynthesis; D-alanine biosynthesis; D-alanine from L-alanine: step 1/1.</text>
</comment>
<comment type="similarity">
    <text evidence="4">Belongs to the alanine racemase family.</text>
</comment>
<evidence type="ECO:0000256" key="1">
    <source>
        <dbReference type="ARBA" id="ARBA00001933"/>
    </source>
</evidence>
<comment type="catalytic activity">
    <reaction evidence="4">
        <text>L-alanine = D-alanine</text>
        <dbReference type="Rhea" id="RHEA:20249"/>
        <dbReference type="ChEBI" id="CHEBI:57416"/>
        <dbReference type="ChEBI" id="CHEBI:57972"/>
        <dbReference type="EC" id="5.1.1.1"/>
    </reaction>
</comment>
<dbReference type="InterPro" id="IPR000821">
    <property type="entry name" value="Ala_racemase"/>
</dbReference>
<dbReference type="PANTHER" id="PTHR30511:SF0">
    <property type="entry name" value="ALANINE RACEMASE, CATABOLIC-RELATED"/>
    <property type="match status" value="1"/>
</dbReference>
<keyword evidence="2 4" id="KW-0663">Pyridoxal phosphate</keyword>
<evidence type="ECO:0000256" key="5">
    <source>
        <dbReference type="PIRSR" id="PIRSR600821-50"/>
    </source>
</evidence>
<comment type="function">
    <text evidence="4">Catalyzes the interconversion of L-alanine and D-alanine. May also act on other amino acids.</text>
</comment>
<dbReference type="SUPFAM" id="SSF51419">
    <property type="entry name" value="PLP-binding barrel"/>
    <property type="match status" value="1"/>
</dbReference>
<dbReference type="GO" id="GO:0030632">
    <property type="term" value="P:D-alanine biosynthetic process"/>
    <property type="evidence" value="ECO:0007669"/>
    <property type="project" value="UniProtKB-UniRule"/>
</dbReference>
<dbReference type="KEGG" id="agh:M3I41_07455"/>
<dbReference type="AlphaFoldDB" id="A0A9E7AEY9"/>
<dbReference type="Pfam" id="PF00842">
    <property type="entry name" value="Ala_racemase_C"/>
    <property type="match status" value="1"/>
</dbReference>
<keyword evidence="3 4" id="KW-0413">Isomerase</keyword>
<dbReference type="PROSITE" id="PS00395">
    <property type="entry name" value="ALANINE_RACEMASE"/>
    <property type="match status" value="1"/>
</dbReference>
<dbReference type="NCBIfam" id="TIGR00492">
    <property type="entry name" value="alr"/>
    <property type="match status" value="1"/>
</dbReference>
<evidence type="ECO:0000313" key="9">
    <source>
        <dbReference type="Proteomes" id="UP000830236"/>
    </source>
</evidence>
<dbReference type="InterPro" id="IPR011079">
    <property type="entry name" value="Ala_racemase_C"/>
</dbReference>
<dbReference type="PRINTS" id="PR00992">
    <property type="entry name" value="ALARACEMASE"/>
</dbReference>
<dbReference type="EC" id="5.1.1.1" evidence="4"/>
<dbReference type="Pfam" id="PF01168">
    <property type="entry name" value="Ala_racemase_N"/>
    <property type="match status" value="1"/>
</dbReference>
<sequence length="447" mass="47500">MTEQPSSYQIPWTGAQTARAIIDLDALAANVAQLRKFHGGTWMAILKANAYGHGLGPMALACMRQGATWLGVAQLHEALRLREYLDAAGVKPVDAAQLAQNPALATAQTPRIFTWIMPPVSAQEAAQADSGLRQALRAKLDLSASTVEVLQAIIAAAQAEGKCAYVHLKVDTGMARAGANLEDLADLAQCAAQAQSQGHIKVVALWSHLARADEILIPATGQQLERYCQGLQILADAGIDVPVRHLAATAGTLWHPDTAALDMDRFGIGLYGLSPDHTVARAQDLGLHPIMRLEARLTQVKHIKAGQGVSYGATWQAPTDRWVGLVPLGYGDGILRSASDRAPILVGKQRTHIVGRVCMDQVIVDLGPTSNPDGTPRPAPARAGDLAILFGDPAPLNGPANPAIPTAEDWATACGTISYEVVTQLRGAHLPRYYVSQGSYKLAEIPQ</sequence>
<gene>
    <name evidence="8" type="primary">alr</name>
    <name evidence="8" type="ORF">M3I41_07455</name>
</gene>
<feature type="binding site" evidence="4 6">
    <location>
        <position position="176"/>
    </location>
    <ligand>
        <name>substrate</name>
    </ligand>
</feature>
<dbReference type="HAMAP" id="MF_01201">
    <property type="entry name" value="Ala_racemase"/>
    <property type="match status" value="1"/>
</dbReference>
<proteinExistence type="inferred from homology"/>
<evidence type="ECO:0000256" key="3">
    <source>
        <dbReference type="ARBA" id="ARBA00023235"/>
    </source>
</evidence>
<evidence type="ECO:0000259" key="7">
    <source>
        <dbReference type="SMART" id="SM01005"/>
    </source>
</evidence>
<organism evidence="8 9">
    <name type="scientific">Actinomyces graevenitzii</name>
    <dbReference type="NCBI Taxonomy" id="55565"/>
    <lineage>
        <taxon>Bacteria</taxon>
        <taxon>Bacillati</taxon>
        <taxon>Actinomycetota</taxon>
        <taxon>Actinomycetes</taxon>
        <taxon>Actinomycetales</taxon>
        <taxon>Actinomycetaceae</taxon>
        <taxon>Actinomyces</taxon>
    </lineage>
</organism>
<feature type="binding site" evidence="4 6">
    <location>
        <position position="359"/>
    </location>
    <ligand>
        <name>substrate</name>
    </ligand>
</feature>
<dbReference type="InterPro" id="IPR029066">
    <property type="entry name" value="PLP-binding_barrel"/>
</dbReference>
<dbReference type="GO" id="GO:0008784">
    <property type="term" value="F:alanine racemase activity"/>
    <property type="evidence" value="ECO:0007669"/>
    <property type="project" value="UniProtKB-UniRule"/>
</dbReference>
<dbReference type="InterPro" id="IPR009006">
    <property type="entry name" value="Ala_racemase/Decarboxylase_C"/>
</dbReference>
<dbReference type="Gene3D" id="2.40.37.10">
    <property type="entry name" value="Lyase, Ornithine Decarboxylase, Chain A, domain 1"/>
    <property type="match status" value="1"/>
</dbReference>
<dbReference type="InterPro" id="IPR020622">
    <property type="entry name" value="Ala_racemase_pyridoxalP-BS"/>
</dbReference>
<feature type="active site" description="Proton acceptor; specific for D-alanine" evidence="4">
    <location>
        <position position="47"/>
    </location>
</feature>
<dbReference type="Gene3D" id="3.20.20.10">
    <property type="entry name" value="Alanine racemase"/>
    <property type="match status" value="1"/>
</dbReference>
<name>A0A9E7AEY9_9ACTO</name>
<dbReference type="PANTHER" id="PTHR30511">
    <property type="entry name" value="ALANINE RACEMASE"/>
    <property type="match status" value="1"/>
</dbReference>
<dbReference type="InterPro" id="IPR001608">
    <property type="entry name" value="Ala_racemase_N"/>
</dbReference>
<evidence type="ECO:0000256" key="2">
    <source>
        <dbReference type="ARBA" id="ARBA00022898"/>
    </source>
</evidence>
<dbReference type="CDD" id="cd00430">
    <property type="entry name" value="PLPDE_III_AR"/>
    <property type="match status" value="1"/>
</dbReference>
<feature type="domain" description="Alanine racemase C-terminal" evidence="7">
    <location>
        <begin position="290"/>
        <end position="435"/>
    </location>
</feature>